<name>A0A177CBI5_9PLEO</name>
<evidence type="ECO:0000313" key="2">
    <source>
        <dbReference type="EMBL" id="OAG04060.1"/>
    </source>
</evidence>
<protein>
    <submittedName>
        <fullName evidence="2">Uncharacterized protein</fullName>
    </submittedName>
</protein>
<keyword evidence="3" id="KW-1185">Reference proteome</keyword>
<reference evidence="2 3" key="1">
    <citation type="submission" date="2016-05" db="EMBL/GenBank/DDBJ databases">
        <title>Comparative analysis of secretome profiles of manganese(II)-oxidizing ascomycete fungi.</title>
        <authorList>
            <consortium name="DOE Joint Genome Institute"/>
            <person name="Zeiner C.A."/>
            <person name="Purvine S.O."/>
            <person name="Zink E.M."/>
            <person name="Wu S."/>
            <person name="Pasa-Tolic L."/>
            <person name="Chaput D.L."/>
            <person name="Haridas S."/>
            <person name="Grigoriev I.V."/>
            <person name="Santelli C.M."/>
            <person name="Hansel C.M."/>
        </authorList>
    </citation>
    <scope>NUCLEOTIDE SEQUENCE [LARGE SCALE GENOMIC DNA]</scope>
    <source>
        <strain evidence="2 3">AP3s5-JAC2a</strain>
    </source>
</reference>
<dbReference type="EMBL" id="KV441554">
    <property type="protein sequence ID" value="OAG04060.1"/>
    <property type="molecule type" value="Genomic_DNA"/>
</dbReference>
<feature type="region of interest" description="Disordered" evidence="1">
    <location>
        <begin position="287"/>
        <end position="315"/>
    </location>
</feature>
<sequence>MAAWPPARHCDAKTAPHPLAFGICSLGDARELDLAAEDWQSDGHAEGASVQHRLQREGLMCMHLARRPASYGPVQGTAISTSGWRHDPSDGRLPCWIVPDGNGGAFAVCTPSGSSWGGRVLCTTHTAAGPCPASAVTLAARCRIYSSKVDPTATLRQKTDTQEELQDPGASGVVAEQGTPGTAVSWEFQSRFNAPRALRLNNLHHARCWMEVRDGGRCTGTRADGRVHVVWLFCVPAPPGQQLQAGARRTRSPILRRRSLRFGHARWQRLYQGICAAALAPRRVREQAQGVRRAQQTQQQQPPGARPSAVQRWPPLDSTRLDVTAHGPRKPGQLPCAHHLPCCRHVISSHLAAGPTCCKGDPSLGATRARIFQPAISARDACSHGWREACSQTGPRGVPCPAPCSPDAALP</sequence>
<dbReference type="RefSeq" id="XP_018034425.1">
    <property type="nucleotide sequence ID" value="XM_018180312.1"/>
</dbReference>
<organism evidence="2 3">
    <name type="scientific">Paraphaeosphaeria sporulosa</name>
    <dbReference type="NCBI Taxonomy" id="1460663"/>
    <lineage>
        <taxon>Eukaryota</taxon>
        <taxon>Fungi</taxon>
        <taxon>Dikarya</taxon>
        <taxon>Ascomycota</taxon>
        <taxon>Pezizomycotina</taxon>
        <taxon>Dothideomycetes</taxon>
        <taxon>Pleosporomycetidae</taxon>
        <taxon>Pleosporales</taxon>
        <taxon>Massarineae</taxon>
        <taxon>Didymosphaeriaceae</taxon>
        <taxon>Paraphaeosphaeria</taxon>
    </lineage>
</organism>
<evidence type="ECO:0000313" key="3">
    <source>
        <dbReference type="Proteomes" id="UP000077069"/>
    </source>
</evidence>
<accession>A0A177CBI5</accession>
<dbReference type="GeneID" id="28763798"/>
<feature type="compositionally biased region" description="Low complexity" evidence="1">
    <location>
        <begin position="287"/>
        <end position="307"/>
    </location>
</feature>
<dbReference type="Proteomes" id="UP000077069">
    <property type="component" value="Unassembled WGS sequence"/>
</dbReference>
<proteinExistence type="predicted"/>
<evidence type="ECO:0000256" key="1">
    <source>
        <dbReference type="SAM" id="MobiDB-lite"/>
    </source>
</evidence>
<dbReference type="InParanoid" id="A0A177CBI5"/>
<gene>
    <name evidence="2" type="ORF">CC84DRAFT_1177967</name>
</gene>
<dbReference type="AlphaFoldDB" id="A0A177CBI5"/>
<feature type="region of interest" description="Disordered" evidence="1">
    <location>
        <begin position="153"/>
        <end position="178"/>
    </location>
</feature>